<keyword evidence="6" id="KW-1185">Reference proteome</keyword>
<evidence type="ECO:0000313" key="3">
    <source>
        <dbReference type="EMBL" id="MBC1488283.1"/>
    </source>
</evidence>
<dbReference type="EMBL" id="JAASTW010000004">
    <property type="protein sequence ID" value="MBC1488283.1"/>
    <property type="molecule type" value="Genomic_DNA"/>
</dbReference>
<feature type="domain" description="Phosphoribosyltransferase" evidence="2">
    <location>
        <begin position="130"/>
        <end position="216"/>
    </location>
</feature>
<dbReference type="Proteomes" id="UP000587800">
    <property type="component" value="Unassembled WGS sequence"/>
</dbReference>
<reference evidence="5 6" key="1">
    <citation type="submission" date="2020-03" db="EMBL/GenBank/DDBJ databases">
        <title>Soil Listeria distribution.</title>
        <authorList>
            <person name="Liao J."/>
            <person name="Wiedmann M."/>
        </authorList>
    </citation>
    <scope>NUCLEOTIDE SEQUENCE [LARGE SCALE GENOMIC DNA]</scope>
    <source>
        <strain evidence="4 6">FSL L7-1515</strain>
        <strain evidence="3 5">FSL L7-1554</strain>
    </source>
</reference>
<dbReference type="RefSeq" id="WP_185345705.1">
    <property type="nucleotide sequence ID" value="NZ_JAASTU010000005.1"/>
</dbReference>
<dbReference type="Gene3D" id="3.40.50.2020">
    <property type="match status" value="1"/>
</dbReference>
<proteinExistence type="inferred from homology"/>
<evidence type="ECO:0000259" key="2">
    <source>
        <dbReference type="Pfam" id="PF00156"/>
    </source>
</evidence>
<name>A0A7X1C8I9_9LIST</name>
<sequence length="217" mass="25324">MTSCLLCFQALKSEVSWDWKWLFGEKRLCCRTCFSSFEALGKHLCERCSKESAVSVCNDCQNKQFYLDSNKSIFRYNDFAKNYMKKYKFQGDYIIGAIFQQELKQIFIKSNAIIVPIPISKERKLERGFNQTAGMLKQAGIKYEELLARKHSEKQSKKTKKERLESEQVFYLQREICHQQEIVLFDDIYTTGSTLNLAAQQLKKAGVKRVSAVTIFR</sequence>
<evidence type="ECO:0000256" key="1">
    <source>
        <dbReference type="ARBA" id="ARBA00008007"/>
    </source>
</evidence>
<dbReference type="Pfam" id="PF00156">
    <property type="entry name" value="Pribosyltran"/>
    <property type="match status" value="1"/>
</dbReference>
<dbReference type="EMBL" id="JAASUB010000008">
    <property type="protein sequence ID" value="MBC1509875.1"/>
    <property type="molecule type" value="Genomic_DNA"/>
</dbReference>
<dbReference type="PANTHER" id="PTHR47505:SF1">
    <property type="entry name" value="DNA UTILIZATION PROTEIN YHGH"/>
    <property type="match status" value="1"/>
</dbReference>
<dbReference type="CDD" id="cd06223">
    <property type="entry name" value="PRTases_typeI"/>
    <property type="match status" value="1"/>
</dbReference>
<comment type="similarity">
    <text evidence="1">Belongs to the ComF/GntX family.</text>
</comment>
<dbReference type="PANTHER" id="PTHR47505">
    <property type="entry name" value="DNA UTILIZATION PROTEIN YHGH"/>
    <property type="match status" value="1"/>
</dbReference>
<dbReference type="InterPro" id="IPR051910">
    <property type="entry name" value="ComF/GntX_DNA_util-trans"/>
</dbReference>
<accession>A0A7X1C8I9</accession>
<evidence type="ECO:0000313" key="5">
    <source>
        <dbReference type="Proteomes" id="UP000561617"/>
    </source>
</evidence>
<dbReference type="InterPro" id="IPR029057">
    <property type="entry name" value="PRTase-like"/>
</dbReference>
<dbReference type="AlphaFoldDB" id="A0A7X1C8I9"/>
<protein>
    <submittedName>
        <fullName evidence="3">ComF family protein</fullName>
    </submittedName>
</protein>
<dbReference type="SUPFAM" id="SSF53271">
    <property type="entry name" value="PRTase-like"/>
    <property type="match status" value="1"/>
</dbReference>
<evidence type="ECO:0000313" key="6">
    <source>
        <dbReference type="Proteomes" id="UP000587800"/>
    </source>
</evidence>
<evidence type="ECO:0000313" key="4">
    <source>
        <dbReference type="EMBL" id="MBC1509875.1"/>
    </source>
</evidence>
<dbReference type="Proteomes" id="UP000561617">
    <property type="component" value="Unassembled WGS sequence"/>
</dbReference>
<comment type="caution">
    <text evidence="3">The sequence shown here is derived from an EMBL/GenBank/DDBJ whole genome shotgun (WGS) entry which is preliminary data.</text>
</comment>
<organism evidence="3 5">
    <name type="scientific">Listeria immobilis</name>
    <dbReference type="NCBI Taxonomy" id="2713502"/>
    <lineage>
        <taxon>Bacteria</taxon>
        <taxon>Bacillati</taxon>
        <taxon>Bacillota</taxon>
        <taxon>Bacilli</taxon>
        <taxon>Bacillales</taxon>
        <taxon>Listeriaceae</taxon>
        <taxon>Listeria</taxon>
    </lineage>
</organism>
<gene>
    <name evidence="3" type="ORF">HCJ38_04555</name>
    <name evidence="4" type="ORF">HCJ59_08240</name>
</gene>
<dbReference type="InterPro" id="IPR000836">
    <property type="entry name" value="PRTase_dom"/>
</dbReference>